<dbReference type="Gene3D" id="3.40.50.2020">
    <property type="match status" value="1"/>
</dbReference>
<accession>A0AA39UJ55</accession>
<keyword evidence="3" id="KW-1185">Reference proteome</keyword>
<dbReference type="EMBL" id="JAUEPU010000036">
    <property type="protein sequence ID" value="KAK0489838.1"/>
    <property type="molecule type" value="Genomic_DNA"/>
</dbReference>
<dbReference type="InterPro" id="IPR000836">
    <property type="entry name" value="PRTase_dom"/>
</dbReference>
<protein>
    <recommendedName>
        <fullName evidence="1">Phosphoribosyltransferase domain-containing protein</fullName>
    </recommendedName>
</protein>
<sequence>MHEHVPFMHTAGLLPEPQEEATIHGQPLRGMSDHGDIIREPAQTALYTIIRDKDTSRGNSLFYSDRIIRLLVEEGLNHLAVVKRTVTTPAGMTYEGIKFEGKICGMSILWAGKVRHIQPRSPELREENLVLDVITYENLIALPFHLKIGPRCSLFIISPSNYDTMDTVEPAPLYNVEYSTPFEDIGMAGFSHTRLATIFEEDEDGAVE</sequence>
<dbReference type="SUPFAM" id="SSF53271">
    <property type="entry name" value="PRTase-like"/>
    <property type="match status" value="1"/>
</dbReference>
<evidence type="ECO:0000259" key="1">
    <source>
        <dbReference type="Pfam" id="PF14681"/>
    </source>
</evidence>
<comment type="caution">
    <text evidence="2">The sequence shown here is derived from an EMBL/GenBank/DDBJ whole genome shotgun (WGS) entry which is preliminary data.</text>
</comment>
<gene>
    <name evidence="2" type="ORF">EDD18DRAFT_1109973</name>
</gene>
<organism evidence="2 3">
    <name type="scientific">Armillaria luteobubalina</name>
    <dbReference type="NCBI Taxonomy" id="153913"/>
    <lineage>
        <taxon>Eukaryota</taxon>
        <taxon>Fungi</taxon>
        <taxon>Dikarya</taxon>
        <taxon>Basidiomycota</taxon>
        <taxon>Agaricomycotina</taxon>
        <taxon>Agaricomycetes</taxon>
        <taxon>Agaricomycetidae</taxon>
        <taxon>Agaricales</taxon>
        <taxon>Marasmiineae</taxon>
        <taxon>Physalacriaceae</taxon>
        <taxon>Armillaria</taxon>
    </lineage>
</organism>
<dbReference type="InterPro" id="IPR029057">
    <property type="entry name" value="PRTase-like"/>
</dbReference>
<dbReference type="AlphaFoldDB" id="A0AA39UJ55"/>
<reference evidence="2" key="1">
    <citation type="submission" date="2023-06" db="EMBL/GenBank/DDBJ databases">
        <authorList>
            <consortium name="Lawrence Berkeley National Laboratory"/>
            <person name="Ahrendt S."/>
            <person name="Sahu N."/>
            <person name="Indic B."/>
            <person name="Wong-Bajracharya J."/>
            <person name="Merenyi Z."/>
            <person name="Ke H.-M."/>
            <person name="Monk M."/>
            <person name="Kocsube S."/>
            <person name="Drula E."/>
            <person name="Lipzen A."/>
            <person name="Balint B."/>
            <person name="Henrissat B."/>
            <person name="Andreopoulos B."/>
            <person name="Martin F.M."/>
            <person name="Harder C.B."/>
            <person name="Rigling D."/>
            <person name="Ford K.L."/>
            <person name="Foster G.D."/>
            <person name="Pangilinan J."/>
            <person name="Papanicolaou A."/>
            <person name="Barry K."/>
            <person name="LaButti K."/>
            <person name="Viragh M."/>
            <person name="Koriabine M."/>
            <person name="Yan M."/>
            <person name="Riley R."/>
            <person name="Champramary S."/>
            <person name="Plett K.L."/>
            <person name="Tsai I.J."/>
            <person name="Slot J."/>
            <person name="Sipos G."/>
            <person name="Plett J."/>
            <person name="Nagy L.G."/>
            <person name="Grigoriev I.V."/>
        </authorList>
    </citation>
    <scope>NUCLEOTIDE SEQUENCE</scope>
    <source>
        <strain evidence="2">HWK02</strain>
    </source>
</reference>
<name>A0AA39UJ55_9AGAR</name>
<proteinExistence type="predicted"/>
<evidence type="ECO:0000313" key="2">
    <source>
        <dbReference type="EMBL" id="KAK0489838.1"/>
    </source>
</evidence>
<dbReference type="Pfam" id="PF14681">
    <property type="entry name" value="UPRTase"/>
    <property type="match status" value="1"/>
</dbReference>
<evidence type="ECO:0000313" key="3">
    <source>
        <dbReference type="Proteomes" id="UP001175228"/>
    </source>
</evidence>
<feature type="domain" description="Phosphoribosyltransferase" evidence="1">
    <location>
        <begin position="39"/>
        <end position="113"/>
    </location>
</feature>
<dbReference type="Proteomes" id="UP001175228">
    <property type="component" value="Unassembled WGS sequence"/>
</dbReference>